<sequence length="179" mass="17845">MRLHRWPVSAGIAAGVVLAGGTLVLFETTGGDGAPPGVPPQAIATAPPSPSPAPPREEKRPTPPPEEAPPGKKPKAGGPGRLTVDDGGCREVRAAGLPTRCRVRLTAAGGDVTWSVASVRSKGARIRAAGGGTLAAGRSASLAVTVRPRLLCFLEGSGGGTIAFAPGGSATVTYACRRS</sequence>
<keyword evidence="3" id="KW-1185">Reference proteome</keyword>
<evidence type="ECO:0000313" key="3">
    <source>
        <dbReference type="Proteomes" id="UP000316706"/>
    </source>
</evidence>
<accession>A0A543ICL9</accession>
<organism evidence="2 3">
    <name type="scientific">Actinomadura hallensis</name>
    <dbReference type="NCBI Taxonomy" id="337895"/>
    <lineage>
        <taxon>Bacteria</taxon>
        <taxon>Bacillati</taxon>
        <taxon>Actinomycetota</taxon>
        <taxon>Actinomycetes</taxon>
        <taxon>Streptosporangiales</taxon>
        <taxon>Thermomonosporaceae</taxon>
        <taxon>Actinomadura</taxon>
    </lineage>
</organism>
<gene>
    <name evidence="2" type="ORF">FHX41_1981</name>
</gene>
<name>A0A543ICL9_9ACTN</name>
<comment type="caution">
    <text evidence="2">The sequence shown here is derived from an EMBL/GenBank/DDBJ whole genome shotgun (WGS) entry which is preliminary data.</text>
</comment>
<evidence type="ECO:0000313" key="2">
    <source>
        <dbReference type="EMBL" id="TQM68336.1"/>
    </source>
</evidence>
<dbReference type="Proteomes" id="UP000316706">
    <property type="component" value="Unassembled WGS sequence"/>
</dbReference>
<dbReference type="EMBL" id="VFPO01000001">
    <property type="protein sequence ID" value="TQM68336.1"/>
    <property type="molecule type" value="Genomic_DNA"/>
</dbReference>
<proteinExistence type="predicted"/>
<evidence type="ECO:0000256" key="1">
    <source>
        <dbReference type="SAM" id="MobiDB-lite"/>
    </source>
</evidence>
<protein>
    <submittedName>
        <fullName evidence="2">Uncharacterized protein</fullName>
    </submittedName>
</protein>
<dbReference type="AlphaFoldDB" id="A0A543ICL9"/>
<feature type="region of interest" description="Disordered" evidence="1">
    <location>
        <begin position="30"/>
        <end position="87"/>
    </location>
</feature>
<reference evidence="2 3" key="1">
    <citation type="submission" date="2019-06" db="EMBL/GenBank/DDBJ databases">
        <title>Sequencing the genomes of 1000 actinobacteria strains.</title>
        <authorList>
            <person name="Klenk H.-P."/>
        </authorList>
    </citation>
    <scope>NUCLEOTIDE SEQUENCE [LARGE SCALE GENOMIC DNA]</scope>
    <source>
        <strain evidence="2 3">DSM 45043</strain>
    </source>
</reference>